<evidence type="ECO:0000259" key="2">
    <source>
        <dbReference type="PROSITE" id="PS51186"/>
    </source>
</evidence>
<sequence>MDVFFQNGSLSVRRLKEKDKPLLAKWLSNPKVLEYYEGRDQPFDLEKVENVFYAADDEEVKCIIEYDGQPIGYIQYYELDEATKGEYGYGPEKVFGIDQFIGEVDYWNRGIGTSLVTSMTEFLINQLHADIVVMVPQVWNARAIKCYEKCGFKKVKLLTEHELHEKEYRDCWLIEYRE</sequence>
<dbReference type="AlphaFoldDB" id="A0A846TFK5"/>
<keyword evidence="3" id="KW-0808">Transferase</keyword>
<dbReference type="InterPro" id="IPR016181">
    <property type="entry name" value="Acyl_CoA_acyltransferase"/>
</dbReference>
<evidence type="ECO:0000313" key="4">
    <source>
        <dbReference type="Proteomes" id="UP000587942"/>
    </source>
</evidence>
<dbReference type="Pfam" id="PF13523">
    <property type="entry name" value="Acetyltransf_8"/>
    <property type="match status" value="1"/>
</dbReference>
<protein>
    <submittedName>
        <fullName evidence="3">Acetyltransferase</fullName>
    </submittedName>
</protein>
<accession>A0A846TFK5</accession>
<dbReference type="Gene3D" id="3.40.630.30">
    <property type="match status" value="1"/>
</dbReference>
<dbReference type="RefSeq" id="WP_167830934.1">
    <property type="nucleotide sequence ID" value="NZ_JAAVUM010000001.1"/>
</dbReference>
<gene>
    <name evidence="3" type="ORF">GWK17_01695</name>
</gene>
<dbReference type="PANTHER" id="PTHR31438">
    <property type="entry name" value="LYSINE N-ACYLTRANSFERASE C17G9.06C-RELATED"/>
    <property type="match status" value="1"/>
</dbReference>
<dbReference type="Proteomes" id="UP000587942">
    <property type="component" value="Unassembled WGS sequence"/>
</dbReference>
<dbReference type="PANTHER" id="PTHR31438:SF1">
    <property type="entry name" value="LYSINE N-ACYLTRANSFERASE C17G9.06C-RELATED"/>
    <property type="match status" value="1"/>
</dbReference>
<reference evidence="3 4" key="1">
    <citation type="submission" date="2020-03" db="EMBL/GenBank/DDBJ databases">
        <authorList>
            <person name="Sun Q."/>
        </authorList>
    </citation>
    <scope>NUCLEOTIDE SEQUENCE [LARGE SCALE GENOMIC DNA]</scope>
    <source>
        <strain evidence="3 4">KACC 21451</strain>
    </source>
</reference>
<name>A0A846TFK5_9BACI</name>
<feature type="domain" description="N-acetyltransferase" evidence="2">
    <location>
        <begin position="10"/>
        <end position="178"/>
    </location>
</feature>
<dbReference type="GO" id="GO:0046677">
    <property type="term" value="P:response to antibiotic"/>
    <property type="evidence" value="ECO:0007669"/>
    <property type="project" value="UniProtKB-KW"/>
</dbReference>
<comment type="caution">
    <text evidence="3">The sequence shown here is derived from an EMBL/GenBank/DDBJ whole genome shotgun (WGS) entry which is preliminary data.</text>
</comment>
<proteinExistence type="predicted"/>
<dbReference type="PROSITE" id="PS51186">
    <property type="entry name" value="GNAT"/>
    <property type="match status" value="1"/>
</dbReference>
<evidence type="ECO:0000256" key="1">
    <source>
        <dbReference type="ARBA" id="ARBA00023251"/>
    </source>
</evidence>
<dbReference type="EMBL" id="JAAVUM010000001">
    <property type="protein sequence ID" value="NKE04197.1"/>
    <property type="molecule type" value="Genomic_DNA"/>
</dbReference>
<dbReference type="InterPro" id="IPR000182">
    <property type="entry name" value="GNAT_dom"/>
</dbReference>
<keyword evidence="1" id="KW-0046">Antibiotic resistance</keyword>
<dbReference type="SUPFAM" id="SSF55729">
    <property type="entry name" value="Acyl-CoA N-acyltransferases (Nat)"/>
    <property type="match status" value="1"/>
</dbReference>
<evidence type="ECO:0000313" key="3">
    <source>
        <dbReference type="EMBL" id="NKE04197.1"/>
    </source>
</evidence>
<organism evidence="3 4">
    <name type="scientific">Mesobacillus selenatarsenatis</name>
    <dbReference type="NCBI Taxonomy" id="388741"/>
    <lineage>
        <taxon>Bacteria</taxon>
        <taxon>Bacillati</taxon>
        <taxon>Bacillota</taxon>
        <taxon>Bacilli</taxon>
        <taxon>Bacillales</taxon>
        <taxon>Bacillaceae</taxon>
        <taxon>Mesobacillus</taxon>
    </lineage>
</organism>
<dbReference type="GO" id="GO:0016410">
    <property type="term" value="F:N-acyltransferase activity"/>
    <property type="evidence" value="ECO:0007669"/>
    <property type="project" value="TreeGrafter"/>
</dbReference>